<dbReference type="Pfam" id="PF04893">
    <property type="entry name" value="Yip1"/>
    <property type="match status" value="1"/>
</dbReference>
<comment type="similarity">
    <text evidence="2 6">Belongs to the YIP1 family.</text>
</comment>
<feature type="transmembrane region" description="Helical" evidence="6">
    <location>
        <begin position="79"/>
        <end position="97"/>
    </location>
</feature>
<feature type="transmembrane region" description="Helical" evidence="6">
    <location>
        <begin position="184"/>
        <end position="205"/>
    </location>
</feature>
<feature type="transmembrane region" description="Helical" evidence="6">
    <location>
        <begin position="117"/>
        <end position="138"/>
    </location>
</feature>
<evidence type="ECO:0000256" key="1">
    <source>
        <dbReference type="ARBA" id="ARBA00004141"/>
    </source>
</evidence>
<dbReference type="GO" id="GO:0000139">
    <property type="term" value="C:Golgi membrane"/>
    <property type="evidence" value="ECO:0007669"/>
    <property type="project" value="UniProtKB-SubCell"/>
</dbReference>
<dbReference type="PANTHER" id="PTHR21236">
    <property type="entry name" value="GOLGI MEMBRANE PROTEIN YIP1"/>
    <property type="match status" value="1"/>
</dbReference>
<reference evidence="8" key="1">
    <citation type="submission" date="2021-10" db="EMBL/GenBank/DDBJ databases">
        <title>Tropical sea cucumber genome reveals ecological adaptation and Cuvierian tubules defense mechanism.</title>
        <authorList>
            <person name="Chen T."/>
        </authorList>
    </citation>
    <scope>NUCLEOTIDE SEQUENCE</scope>
    <source>
        <strain evidence="8">Nanhai2018</strain>
        <tissue evidence="8">Muscle</tissue>
    </source>
</reference>
<gene>
    <name evidence="8" type="ORF">HOLleu_30097</name>
</gene>
<evidence type="ECO:0000256" key="4">
    <source>
        <dbReference type="ARBA" id="ARBA00022989"/>
    </source>
</evidence>
<evidence type="ECO:0000256" key="5">
    <source>
        <dbReference type="ARBA" id="ARBA00023136"/>
    </source>
</evidence>
<dbReference type="AlphaFoldDB" id="A0A9Q1BJW3"/>
<dbReference type="OrthoDB" id="411251at2759"/>
<dbReference type="GO" id="GO:0006888">
    <property type="term" value="P:endoplasmic reticulum to Golgi vesicle-mediated transport"/>
    <property type="evidence" value="ECO:0007669"/>
    <property type="project" value="InterPro"/>
</dbReference>
<sequence>MADVATNNTTQLEPNFTELELEHPVEGDITIPGAQDEDAEPSTLDEPVYDTVMRDVYAVGIKFWHVLYPRQSKTLLKEWDLWGPLILCTLMAILLQGSTEDGEDSKDSGDKAGKIEFSQVFGLLAFGAVSVALNSKLLGGSLSVFQSLCVLGYCILPLVLSLIIGEILGFFTSADKENKHLALMISRIVLTLGACVWSTIASLAFLADSQPQHRKVLALYPICLFYFVISWMILAGE</sequence>
<keyword evidence="4 6" id="KW-1133">Transmembrane helix</keyword>
<evidence type="ECO:0000256" key="6">
    <source>
        <dbReference type="RuleBase" id="RU361264"/>
    </source>
</evidence>
<dbReference type="InterPro" id="IPR045231">
    <property type="entry name" value="Yip1/4-like"/>
</dbReference>
<protein>
    <recommendedName>
        <fullName evidence="6">Protein YIPF</fullName>
    </recommendedName>
</protein>
<dbReference type="PANTHER" id="PTHR21236:SF1">
    <property type="entry name" value="PROTEIN YIPF6"/>
    <property type="match status" value="1"/>
</dbReference>
<feature type="transmembrane region" description="Helical" evidence="6">
    <location>
        <begin position="217"/>
        <end position="234"/>
    </location>
</feature>
<accession>A0A9Q1BJW3</accession>
<dbReference type="InterPro" id="IPR006977">
    <property type="entry name" value="Yip1_dom"/>
</dbReference>
<comment type="caution">
    <text evidence="8">The sequence shown here is derived from an EMBL/GenBank/DDBJ whole genome shotgun (WGS) entry which is preliminary data.</text>
</comment>
<evidence type="ECO:0000313" key="8">
    <source>
        <dbReference type="EMBL" id="KAJ8027983.1"/>
    </source>
</evidence>
<organism evidence="8 9">
    <name type="scientific">Holothuria leucospilota</name>
    <name type="common">Black long sea cucumber</name>
    <name type="synonym">Mertensiothuria leucospilota</name>
    <dbReference type="NCBI Taxonomy" id="206669"/>
    <lineage>
        <taxon>Eukaryota</taxon>
        <taxon>Metazoa</taxon>
        <taxon>Echinodermata</taxon>
        <taxon>Eleutherozoa</taxon>
        <taxon>Echinozoa</taxon>
        <taxon>Holothuroidea</taxon>
        <taxon>Aspidochirotacea</taxon>
        <taxon>Aspidochirotida</taxon>
        <taxon>Holothuriidae</taxon>
        <taxon>Holothuria</taxon>
    </lineage>
</organism>
<comment type="subcellular location">
    <subcellularLocation>
        <location evidence="6">Golgi apparatus membrane</location>
        <topology evidence="6">Multi-pass membrane protein</topology>
    </subcellularLocation>
    <subcellularLocation>
        <location evidence="1">Membrane</location>
        <topology evidence="1">Multi-pass membrane protein</topology>
    </subcellularLocation>
</comment>
<evidence type="ECO:0000313" key="9">
    <source>
        <dbReference type="Proteomes" id="UP001152320"/>
    </source>
</evidence>
<keyword evidence="9" id="KW-1185">Reference proteome</keyword>
<feature type="domain" description="Yip1" evidence="7">
    <location>
        <begin position="66"/>
        <end position="232"/>
    </location>
</feature>
<proteinExistence type="inferred from homology"/>
<keyword evidence="3 6" id="KW-0812">Transmembrane</keyword>
<evidence type="ECO:0000256" key="3">
    <source>
        <dbReference type="ARBA" id="ARBA00022692"/>
    </source>
</evidence>
<evidence type="ECO:0000256" key="2">
    <source>
        <dbReference type="ARBA" id="ARBA00010596"/>
    </source>
</evidence>
<dbReference type="EMBL" id="JAIZAY010000015">
    <property type="protein sequence ID" value="KAJ8027983.1"/>
    <property type="molecule type" value="Genomic_DNA"/>
</dbReference>
<keyword evidence="5 6" id="KW-0472">Membrane</keyword>
<feature type="transmembrane region" description="Helical" evidence="6">
    <location>
        <begin position="150"/>
        <end position="172"/>
    </location>
</feature>
<name>A0A9Q1BJW3_HOLLE</name>
<dbReference type="GO" id="GO:0005802">
    <property type="term" value="C:trans-Golgi network"/>
    <property type="evidence" value="ECO:0007669"/>
    <property type="project" value="TreeGrafter"/>
</dbReference>
<dbReference type="Proteomes" id="UP001152320">
    <property type="component" value="Chromosome 15"/>
</dbReference>
<evidence type="ECO:0000259" key="7">
    <source>
        <dbReference type="Pfam" id="PF04893"/>
    </source>
</evidence>